<organism evidence="5 6">
    <name type="scientific">Actinorhabdospora filicis</name>
    <dbReference type="NCBI Taxonomy" id="1785913"/>
    <lineage>
        <taxon>Bacteria</taxon>
        <taxon>Bacillati</taxon>
        <taxon>Actinomycetota</taxon>
        <taxon>Actinomycetes</taxon>
        <taxon>Micromonosporales</taxon>
        <taxon>Micromonosporaceae</taxon>
        <taxon>Actinorhabdospora</taxon>
    </lineage>
</organism>
<evidence type="ECO:0000313" key="5">
    <source>
        <dbReference type="EMBL" id="GLZ79782.1"/>
    </source>
</evidence>
<dbReference type="InterPro" id="IPR012300">
    <property type="entry name" value="Pept_M6_InhA"/>
</dbReference>
<keyword evidence="2" id="KW-0732">Signal</keyword>
<reference evidence="5" key="1">
    <citation type="submission" date="2023-03" db="EMBL/GenBank/DDBJ databases">
        <title>Actinorhabdospora filicis NBRC 111898.</title>
        <authorList>
            <person name="Ichikawa N."/>
            <person name="Sato H."/>
            <person name="Tonouchi N."/>
        </authorList>
    </citation>
    <scope>NUCLEOTIDE SEQUENCE</scope>
    <source>
        <strain evidence="5">NBRC 111898</strain>
    </source>
</reference>
<dbReference type="RefSeq" id="WP_285664926.1">
    <property type="nucleotide sequence ID" value="NZ_BSTX01000003.1"/>
</dbReference>
<dbReference type="InterPro" id="IPR048665">
    <property type="entry name" value="InhA-like_VEG"/>
</dbReference>
<dbReference type="Pfam" id="PF20773">
    <property type="entry name" value="InhA-like_MAM"/>
    <property type="match status" value="1"/>
</dbReference>
<dbReference type="Proteomes" id="UP001165079">
    <property type="component" value="Unassembled WGS sequence"/>
</dbReference>
<sequence length="761" mass="83685">MRRRTRLLATMTAAGALTLGVVTPAQASPPDGDQIPSALGLSATSKPNEVNRDNLPLTPEQQELRNNRMAAMDAVVNGEATVQQRGESRGVLLPNGTWVQWGTPKTEKIWTLLVQFGDQISEHGGTAGPRAGQLPEPDRSVDNSTAWSSEYQNRSYYQNMLFSKKGPSMTDFYLKQSSGRYTVDGTVENWVTLPYNESRYGYNPPPGQSDADSYGTFVNDSMSAWYNAQVAAGKTPAQIKDYLKQFDIWDRYDYDADGNFDEPDGYIDHVQLIHAGEGEEAGGGAQGDDAIWSHSWFSQGGGSGPSWNPLGGSPIGDTGLWAGDYTTEPENGGLGVFAHEYGHDLGLPDLYERRSGTNGTGYWTLMSSGSWLNMGGNATGDIPGYMGPWEKLFLGWLDYDKVELNEKFSASLLGAAGGTSVFKEATLVNLPSVDTVHEYTKPASGSYEWFGGEGDQINASLAREIDLTNATTASMSAKVRLDTEQDYDYFFAQASVDNGGSWTQLGDKLSGDNGGFQNVTWDLSAYKGKKIKVRYRYTSDQNTHGTGVFLDDYAVTVNGSVAFTDGAENGDNGWTAYNWKRTTGTETEKKARYYLVENRRYVGYDKTLQVGPYQRGWADTKYEWVNRYPYQDGALIWYVDTTFADNDVSRHNGHGWVLPIDARPDALKWSDGTLIGNAQQSFDATFGNAKTDKITWYKNGVPTVIKPSNGVNVFDDSDVNRYWRADNPLHSTKVAGEGVKIRILLDGSANSPMLITVTRSH</sequence>
<dbReference type="EMBL" id="BSTX01000003">
    <property type="protein sequence ID" value="GLZ79782.1"/>
    <property type="molecule type" value="Genomic_DNA"/>
</dbReference>
<feature type="domain" description="Peptidase M6-like" evidence="3">
    <location>
        <begin position="99"/>
        <end position="396"/>
    </location>
</feature>
<evidence type="ECO:0000313" key="6">
    <source>
        <dbReference type="Proteomes" id="UP001165079"/>
    </source>
</evidence>
<dbReference type="Pfam" id="PF05547">
    <property type="entry name" value="Peptidase_M6"/>
    <property type="match status" value="1"/>
</dbReference>
<dbReference type="PIRSF" id="PIRSF007519">
    <property type="entry name" value="Protease_InhA"/>
    <property type="match status" value="1"/>
</dbReference>
<feature type="region of interest" description="Disordered" evidence="1">
    <location>
        <begin position="123"/>
        <end position="144"/>
    </location>
</feature>
<name>A0A9W6SPK9_9ACTN</name>
<gene>
    <name evidence="5" type="ORF">Afil01_45890</name>
</gene>
<comment type="caution">
    <text evidence="5">The sequence shown here is derived from an EMBL/GenBank/DDBJ whole genome shotgun (WGS) entry which is preliminary data.</text>
</comment>
<feature type="region of interest" description="Disordered" evidence="1">
    <location>
        <begin position="25"/>
        <end position="55"/>
    </location>
</feature>
<keyword evidence="6" id="KW-1185">Reference proteome</keyword>
<dbReference type="InterPro" id="IPR008757">
    <property type="entry name" value="Peptidase_M6-like_domain"/>
</dbReference>
<dbReference type="Gene3D" id="2.60.120.260">
    <property type="entry name" value="Galactose-binding domain-like"/>
    <property type="match status" value="1"/>
</dbReference>
<dbReference type="SUPFAM" id="SSF55486">
    <property type="entry name" value="Metalloproteases ('zincins'), catalytic domain"/>
    <property type="match status" value="1"/>
</dbReference>
<dbReference type="PANTHER" id="PTHR41775:SF1">
    <property type="entry name" value="PEPTIDASE M6-LIKE DOMAIN-CONTAINING PROTEIN"/>
    <property type="match status" value="1"/>
</dbReference>
<keyword evidence="5" id="KW-0645">Protease</keyword>
<feature type="signal peptide" evidence="2">
    <location>
        <begin position="1"/>
        <end position="27"/>
    </location>
</feature>
<protein>
    <submittedName>
        <fullName evidence="5">Protease</fullName>
    </submittedName>
</protein>
<keyword evidence="5" id="KW-0378">Hydrolase</keyword>
<dbReference type="GO" id="GO:0006508">
    <property type="term" value="P:proteolysis"/>
    <property type="evidence" value="ECO:0007669"/>
    <property type="project" value="UniProtKB-KW"/>
</dbReference>
<feature type="chain" id="PRO_5040724190" evidence="2">
    <location>
        <begin position="28"/>
        <end position="761"/>
    </location>
</feature>
<evidence type="ECO:0000256" key="2">
    <source>
        <dbReference type="SAM" id="SignalP"/>
    </source>
</evidence>
<evidence type="ECO:0000259" key="4">
    <source>
        <dbReference type="Pfam" id="PF20774"/>
    </source>
</evidence>
<dbReference type="Pfam" id="PF20774">
    <property type="entry name" value="InhA-like_VEG"/>
    <property type="match status" value="1"/>
</dbReference>
<dbReference type="GO" id="GO:0008233">
    <property type="term" value="F:peptidase activity"/>
    <property type="evidence" value="ECO:0007669"/>
    <property type="project" value="UniProtKB-KW"/>
</dbReference>
<dbReference type="NCBIfam" id="TIGR03296">
    <property type="entry name" value="M6dom_TIGR03296"/>
    <property type="match status" value="1"/>
</dbReference>
<dbReference type="PANTHER" id="PTHR41775">
    <property type="entry name" value="SECRETED PROTEIN-RELATED"/>
    <property type="match status" value="1"/>
</dbReference>
<proteinExistence type="predicted"/>
<dbReference type="AlphaFoldDB" id="A0A9W6SPK9"/>
<evidence type="ECO:0000259" key="3">
    <source>
        <dbReference type="Pfam" id="PF05547"/>
    </source>
</evidence>
<feature type="domain" description="Immune inhibitor A-like metallopeptidase VEG" evidence="4">
    <location>
        <begin position="587"/>
        <end position="750"/>
    </location>
</feature>
<accession>A0A9W6SPK9</accession>
<evidence type="ECO:0000256" key="1">
    <source>
        <dbReference type="SAM" id="MobiDB-lite"/>
    </source>
</evidence>